<dbReference type="Proteomes" id="UP000616151">
    <property type="component" value="Unassembled WGS sequence"/>
</dbReference>
<evidence type="ECO:0000313" key="2">
    <source>
        <dbReference type="Proteomes" id="UP000616151"/>
    </source>
</evidence>
<name>A0ACC5RAP3_9HYPH</name>
<comment type="caution">
    <text evidence="1">The sequence shown here is derived from an EMBL/GenBank/DDBJ whole genome shotgun (WGS) entry which is preliminary data.</text>
</comment>
<sequence length="125" mass="14184">MDEARPYFDFPFTQDERGRTSRTGSDDHIRDMIALVLFTAPGERVNRPEFGCGVKQLVFAPLSDALAAATEQLIHGALIRWLDPVISLEKVETAAEEGTLEIRISYMRRETGERRVEVFRHPVPV</sequence>
<protein>
    <submittedName>
        <fullName evidence="1">GPW/gp25 family protein</fullName>
    </submittedName>
</protein>
<dbReference type="EMBL" id="JAENHL010000008">
    <property type="protein sequence ID" value="MBK1869688.1"/>
    <property type="molecule type" value="Genomic_DNA"/>
</dbReference>
<reference evidence="1" key="1">
    <citation type="submission" date="2021-01" db="EMBL/GenBank/DDBJ databases">
        <authorList>
            <person name="Sun Q."/>
        </authorList>
    </citation>
    <scope>NUCLEOTIDE SEQUENCE</scope>
    <source>
        <strain evidence="1">YIM B02566</strain>
    </source>
</reference>
<organism evidence="1 2">
    <name type="scientific">Taklimakanibacter albus</name>
    <dbReference type="NCBI Taxonomy" id="2800327"/>
    <lineage>
        <taxon>Bacteria</taxon>
        <taxon>Pseudomonadati</taxon>
        <taxon>Pseudomonadota</taxon>
        <taxon>Alphaproteobacteria</taxon>
        <taxon>Hyphomicrobiales</taxon>
        <taxon>Aestuariivirgaceae</taxon>
        <taxon>Taklimakanibacter</taxon>
    </lineage>
</organism>
<proteinExistence type="predicted"/>
<evidence type="ECO:0000313" key="1">
    <source>
        <dbReference type="EMBL" id="MBK1869688.1"/>
    </source>
</evidence>
<gene>
    <name evidence="1" type="ORF">JHL16_25225</name>
</gene>
<accession>A0ACC5RAP3</accession>
<keyword evidence="2" id="KW-1185">Reference proteome</keyword>